<accession>A0ABS6ICK3</accession>
<keyword evidence="4" id="KW-1185">Reference proteome</keyword>
<keyword evidence="1" id="KW-1133">Transmembrane helix</keyword>
<organism evidence="3 4">
    <name type="scientific">Reyranella humidisoli</name>
    <dbReference type="NCBI Taxonomy" id="2849149"/>
    <lineage>
        <taxon>Bacteria</taxon>
        <taxon>Pseudomonadati</taxon>
        <taxon>Pseudomonadota</taxon>
        <taxon>Alphaproteobacteria</taxon>
        <taxon>Hyphomicrobiales</taxon>
        <taxon>Reyranellaceae</taxon>
        <taxon>Reyranella</taxon>
    </lineage>
</organism>
<feature type="transmembrane region" description="Helical" evidence="1">
    <location>
        <begin position="311"/>
        <end position="330"/>
    </location>
</feature>
<sequence>MSSEARRFLTLDATRGIAAICVMLYHFTASGLASTALFPNAVVAVDYFFCLSGFILSFTYEQRLRDGMTTGTFMTRRLVRLYPMYLLGLLLGLGAELAAPSLPTEWSRLVMATGMALLFLPAFAPFAVRTGTLTIDDFMFPLNPPAWSLFYELVVNWIYGIARPSTLAILIVMAVSFACYAQSVHFHTVPPGFSIGSFGGGLARALFFFLGGVLVFRIWQRVPPRLPAFWPIVACVILVAICALPYGKFTYLASALLIPVLVWSSTVEPVTGLEQRTYAWLGEISYPVYALHAPLVIFLQPATMSPGTPAFSLPFVLLAAACVVVAAFVLSRAWDIPVRRALARPAERLRAMLAGVAAKP</sequence>
<feature type="transmembrane region" description="Helical" evidence="1">
    <location>
        <begin position="278"/>
        <end position="299"/>
    </location>
</feature>
<feature type="transmembrane region" description="Helical" evidence="1">
    <location>
        <begin position="41"/>
        <end position="60"/>
    </location>
</feature>
<evidence type="ECO:0000259" key="2">
    <source>
        <dbReference type="Pfam" id="PF01757"/>
    </source>
</evidence>
<comment type="caution">
    <text evidence="3">The sequence shown here is derived from an EMBL/GenBank/DDBJ whole genome shotgun (WGS) entry which is preliminary data.</text>
</comment>
<feature type="transmembrane region" description="Helical" evidence="1">
    <location>
        <begin position="12"/>
        <end position="29"/>
    </location>
</feature>
<dbReference type="GO" id="GO:0016746">
    <property type="term" value="F:acyltransferase activity"/>
    <property type="evidence" value="ECO:0007669"/>
    <property type="project" value="UniProtKB-KW"/>
</dbReference>
<dbReference type="EMBL" id="JAHOPB010000001">
    <property type="protein sequence ID" value="MBU8872336.1"/>
    <property type="molecule type" value="Genomic_DNA"/>
</dbReference>
<dbReference type="Proteomes" id="UP000727907">
    <property type="component" value="Unassembled WGS sequence"/>
</dbReference>
<reference evidence="3 4" key="1">
    <citation type="submission" date="2021-06" db="EMBL/GenBank/DDBJ databases">
        <authorList>
            <person name="Lee D.H."/>
        </authorList>
    </citation>
    <scope>NUCLEOTIDE SEQUENCE [LARGE SCALE GENOMIC DNA]</scope>
    <source>
        <strain evidence="3 4">MMS21-HV4-11</strain>
    </source>
</reference>
<feature type="transmembrane region" description="Helical" evidence="1">
    <location>
        <begin position="81"/>
        <end position="100"/>
    </location>
</feature>
<feature type="transmembrane region" description="Helical" evidence="1">
    <location>
        <begin position="149"/>
        <end position="175"/>
    </location>
</feature>
<proteinExistence type="predicted"/>
<evidence type="ECO:0000256" key="1">
    <source>
        <dbReference type="SAM" id="Phobius"/>
    </source>
</evidence>
<feature type="transmembrane region" description="Helical" evidence="1">
    <location>
        <begin position="195"/>
        <end position="216"/>
    </location>
</feature>
<dbReference type="RefSeq" id="WP_216956209.1">
    <property type="nucleotide sequence ID" value="NZ_JAHOPB010000001.1"/>
</dbReference>
<evidence type="ECO:0000313" key="4">
    <source>
        <dbReference type="Proteomes" id="UP000727907"/>
    </source>
</evidence>
<feature type="transmembrane region" description="Helical" evidence="1">
    <location>
        <begin position="228"/>
        <end position="246"/>
    </location>
</feature>
<feature type="domain" description="Acyltransferase 3" evidence="2">
    <location>
        <begin position="11"/>
        <end position="331"/>
    </location>
</feature>
<keyword evidence="3" id="KW-0012">Acyltransferase</keyword>
<dbReference type="Pfam" id="PF01757">
    <property type="entry name" value="Acyl_transf_3"/>
    <property type="match status" value="1"/>
</dbReference>
<gene>
    <name evidence="3" type="ORF">KQ910_01105</name>
</gene>
<keyword evidence="1" id="KW-0812">Transmembrane</keyword>
<name>A0ABS6ICK3_9HYPH</name>
<dbReference type="InterPro" id="IPR002656">
    <property type="entry name" value="Acyl_transf_3_dom"/>
</dbReference>
<protein>
    <submittedName>
        <fullName evidence="3">Acyltransferase</fullName>
    </submittedName>
</protein>
<feature type="transmembrane region" description="Helical" evidence="1">
    <location>
        <begin position="252"/>
        <end position="271"/>
    </location>
</feature>
<keyword evidence="1" id="KW-0472">Membrane</keyword>
<dbReference type="PANTHER" id="PTHR23028:SF134">
    <property type="entry name" value="PUTATIVE (AFU_ORTHOLOGUE AFUA_4G08520)-RELATED"/>
    <property type="match status" value="1"/>
</dbReference>
<feature type="transmembrane region" description="Helical" evidence="1">
    <location>
        <begin position="106"/>
        <end position="128"/>
    </location>
</feature>
<dbReference type="PANTHER" id="PTHR23028">
    <property type="entry name" value="ACETYLTRANSFERASE"/>
    <property type="match status" value="1"/>
</dbReference>
<dbReference type="InterPro" id="IPR050879">
    <property type="entry name" value="Acyltransferase_3"/>
</dbReference>
<evidence type="ECO:0000313" key="3">
    <source>
        <dbReference type="EMBL" id="MBU8872336.1"/>
    </source>
</evidence>
<keyword evidence="3" id="KW-0808">Transferase</keyword>